<dbReference type="Pfam" id="PF04892">
    <property type="entry name" value="VanZ"/>
    <property type="match status" value="1"/>
</dbReference>
<keyword evidence="2" id="KW-1133">Transmembrane helix</keyword>
<evidence type="ECO:0000313" key="5">
    <source>
        <dbReference type="Proteomes" id="UP001500596"/>
    </source>
</evidence>
<feature type="transmembrane region" description="Helical" evidence="2">
    <location>
        <begin position="190"/>
        <end position="207"/>
    </location>
</feature>
<reference evidence="5" key="1">
    <citation type="journal article" date="2019" name="Int. J. Syst. Evol. Microbiol.">
        <title>The Global Catalogue of Microorganisms (GCM) 10K type strain sequencing project: providing services to taxonomists for standard genome sequencing and annotation.</title>
        <authorList>
            <consortium name="The Broad Institute Genomics Platform"/>
            <consortium name="The Broad Institute Genome Sequencing Center for Infectious Disease"/>
            <person name="Wu L."/>
            <person name="Ma J."/>
        </authorList>
    </citation>
    <scope>NUCLEOTIDE SEQUENCE [LARGE SCALE GENOMIC DNA]</scope>
    <source>
        <strain evidence="5">JCM 15575</strain>
    </source>
</reference>
<proteinExistence type="predicted"/>
<feature type="transmembrane region" description="Helical" evidence="2">
    <location>
        <begin position="131"/>
        <end position="153"/>
    </location>
</feature>
<keyword evidence="2" id="KW-0472">Membrane</keyword>
<feature type="region of interest" description="Disordered" evidence="1">
    <location>
        <begin position="63"/>
        <end position="82"/>
    </location>
</feature>
<feature type="compositionally biased region" description="Pro residues" evidence="1">
    <location>
        <begin position="11"/>
        <end position="22"/>
    </location>
</feature>
<protein>
    <recommendedName>
        <fullName evidence="3">VanZ-like domain-containing protein</fullName>
    </recommendedName>
</protein>
<name>A0ABP4S596_9MICO</name>
<comment type="caution">
    <text evidence="4">The sequence shown here is derived from an EMBL/GenBank/DDBJ whole genome shotgun (WGS) entry which is preliminary data.</text>
</comment>
<evidence type="ECO:0000256" key="2">
    <source>
        <dbReference type="SAM" id="Phobius"/>
    </source>
</evidence>
<dbReference type="EMBL" id="BAAAPK010000001">
    <property type="protein sequence ID" value="GAA1666533.1"/>
    <property type="molecule type" value="Genomic_DNA"/>
</dbReference>
<dbReference type="InterPro" id="IPR006976">
    <property type="entry name" value="VanZ-like"/>
</dbReference>
<accession>A0ABP4S596</accession>
<feature type="compositionally biased region" description="Pro residues" evidence="1">
    <location>
        <begin position="67"/>
        <end position="78"/>
    </location>
</feature>
<organism evidence="4 5">
    <name type="scientific">Microbacterium lacus</name>
    <dbReference type="NCBI Taxonomy" id="415217"/>
    <lineage>
        <taxon>Bacteria</taxon>
        <taxon>Bacillati</taxon>
        <taxon>Actinomycetota</taxon>
        <taxon>Actinomycetes</taxon>
        <taxon>Micrococcales</taxon>
        <taxon>Microbacteriaceae</taxon>
        <taxon>Microbacterium</taxon>
    </lineage>
</organism>
<keyword evidence="2" id="KW-0812">Transmembrane</keyword>
<gene>
    <name evidence="4" type="ORF">GCM10009807_08320</name>
</gene>
<evidence type="ECO:0000313" key="4">
    <source>
        <dbReference type="EMBL" id="GAA1666533.1"/>
    </source>
</evidence>
<feature type="transmembrane region" description="Helical" evidence="2">
    <location>
        <begin position="93"/>
        <end position="111"/>
    </location>
</feature>
<dbReference type="Proteomes" id="UP001500596">
    <property type="component" value="Unassembled WGS sequence"/>
</dbReference>
<dbReference type="RefSeq" id="WP_344051913.1">
    <property type="nucleotide sequence ID" value="NZ_BAAAPK010000001.1"/>
</dbReference>
<feature type="transmembrane region" description="Helical" evidence="2">
    <location>
        <begin position="160"/>
        <end position="178"/>
    </location>
</feature>
<feature type="compositionally biased region" description="Low complexity" evidence="1">
    <location>
        <begin position="23"/>
        <end position="40"/>
    </location>
</feature>
<keyword evidence="5" id="KW-1185">Reference proteome</keyword>
<feature type="domain" description="VanZ-like" evidence="3">
    <location>
        <begin position="96"/>
        <end position="206"/>
    </location>
</feature>
<sequence length="220" mass="22962">MNAQPNTPAGSIPPRPPLPGAPVVPGASGAPVPAPAAADVPAPAAAGRHINSGRLGVAAAPVARHPSIPPRPPRPAPLTRPSRLRSAVRNPRVLLAAYLVVLTLIAVWPVPVDSGAGGLLRRITRVFPFATYARIEFGANILLFVPLGILLALILRQRYLILPIALVSTVAIESFQALMLDKRTPSVMDIVANLTGAALGLLIVAFVQWRRGRGRAPAAP</sequence>
<evidence type="ECO:0000256" key="1">
    <source>
        <dbReference type="SAM" id="MobiDB-lite"/>
    </source>
</evidence>
<evidence type="ECO:0000259" key="3">
    <source>
        <dbReference type="Pfam" id="PF04892"/>
    </source>
</evidence>
<feature type="region of interest" description="Disordered" evidence="1">
    <location>
        <begin position="1"/>
        <end position="40"/>
    </location>
</feature>